<accession>A0A5C1AGC8</accession>
<proteinExistence type="predicted"/>
<feature type="domain" description="Neutral/alkaline non-lysosomal ceramidase N-terminal" evidence="2">
    <location>
        <begin position="42"/>
        <end position="232"/>
    </location>
</feature>
<dbReference type="Pfam" id="PF04734">
    <property type="entry name" value="Ceramidase_alk"/>
    <property type="match status" value="1"/>
</dbReference>
<organism evidence="3 4">
    <name type="scientific">Limnoglobus roseus</name>
    <dbReference type="NCBI Taxonomy" id="2598579"/>
    <lineage>
        <taxon>Bacteria</taxon>
        <taxon>Pseudomonadati</taxon>
        <taxon>Planctomycetota</taxon>
        <taxon>Planctomycetia</taxon>
        <taxon>Gemmatales</taxon>
        <taxon>Gemmataceae</taxon>
        <taxon>Limnoglobus</taxon>
    </lineage>
</organism>
<feature type="chain" id="PRO_5022981172" description="Neutral/alkaline non-lysosomal ceramidase N-terminal domain-containing protein" evidence="1">
    <location>
        <begin position="20"/>
        <end position="464"/>
    </location>
</feature>
<name>A0A5C1AGC8_9BACT</name>
<reference evidence="4" key="1">
    <citation type="submission" date="2019-08" db="EMBL/GenBank/DDBJ databases">
        <title>Limnoglobus roseus gen. nov., sp. nov., a novel freshwater planctomycete with a giant genome from the family Gemmataceae.</title>
        <authorList>
            <person name="Kulichevskaya I.S."/>
            <person name="Naumoff D.G."/>
            <person name="Miroshnikov K."/>
            <person name="Ivanova A."/>
            <person name="Philippov D.A."/>
            <person name="Hakobyan A."/>
            <person name="Rijpstra I.C."/>
            <person name="Sinninghe Damste J.S."/>
            <person name="Liesack W."/>
            <person name="Dedysh S.N."/>
        </authorList>
    </citation>
    <scope>NUCLEOTIDE SEQUENCE [LARGE SCALE GENOMIC DNA]</scope>
    <source>
        <strain evidence="4">PX52</strain>
    </source>
</reference>
<dbReference type="AlphaFoldDB" id="A0A5C1AGC8"/>
<dbReference type="InterPro" id="IPR031329">
    <property type="entry name" value="NEUT/ALK_ceramidase_N"/>
</dbReference>
<evidence type="ECO:0000256" key="1">
    <source>
        <dbReference type="SAM" id="SignalP"/>
    </source>
</evidence>
<evidence type="ECO:0000259" key="2">
    <source>
        <dbReference type="Pfam" id="PF04734"/>
    </source>
</evidence>
<dbReference type="EMBL" id="CP042425">
    <property type="protein sequence ID" value="QEL17880.1"/>
    <property type="molecule type" value="Genomic_DNA"/>
</dbReference>
<gene>
    <name evidence="3" type="ORF">PX52LOC_04892</name>
</gene>
<evidence type="ECO:0000313" key="4">
    <source>
        <dbReference type="Proteomes" id="UP000324974"/>
    </source>
</evidence>
<dbReference type="KEGG" id="lrs:PX52LOC_04892"/>
<dbReference type="OrthoDB" id="240932at2"/>
<keyword evidence="1" id="KW-0732">Signal</keyword>
<dbReference type="Proteomes" id="UP000324974">
    <property type="component" value="Chromosome"/>
</dbReference>
<sequence length="464" mass="50448">MTRLFSLVLLAGMAFPLFAADAQLSVGFAEVDLSPTIGKKPVYLAGFGLNRKATKVHDPIMARAVVFSDGKQKIGFVCVDVIGLFLPTVENVRKQLPGFQYVLVSSTHNHEGPDTLGLWGATYLSSGVDPAYLKSVEDGAAKAILQAGEKLVPVRAEIGTAKNGDLLHDNRQPIVLHDEVVVLRFTSPETKKVAGMIVQWNCHPETLDDKNTEVSADFVASTVKTLEKEHQCPVVYFNGSVGGLMTSLKVEVKNAAGVLLQDGTFEKTEKYGELVAGLANQAMKSAGPVNLLPFDVRTRTMLMPVDNSLYKIGKQVGTLNRAMYEWKGQPVPEAFVETKDVMAAVAVKTEVGRIRLGELDIAAIPGEIYPELVLGKVQDPVDPGADFPDAPVEPAIYAQLKNKHRMLIGLANDELGYFIPKRQWDEKAPYCYGLKKAPYGEINSIGPEAAPLLCQAFKELAEKK</sequence>
<protein>
    <recommendedName>
        <fullName evidence="2">Neutral/alkaline non-lysosomal ceramidase N-terminal domain-containing protein</fullName>
    </recommendedName>
</protein>
<evidence type="ECO:0000313" key="3">
    <source>
        <dbReference type="EMBL" id="QEL17880.1"/>
    </source>
</evidence>
<feature type="signal peptide" evidence="1">
    <location>
        <begin position="1"/>
        <end position="19"/>
    </location>
</feature>
<dbReference type="RefSeq" id="WP_149112434.1">
    <property type="nucleotide sequence ID" value="NZ_CP042425.1"/>
</dbReference>
<keyword evidence="4" id="KW-1185">Reference proteome</keyword>